<organism evidence="10 11">
    <name type="scientific">Actinoalloteichus caeruleus DSM 43889</name>
    <dbReference type="NCBI Taxonomy" id="1120930"/>
    <lineage>
        <taxon>Bacteria</taxon>
        <taxon>Bacillati</taxon>
        <taxon>Actinomycetota</taxon>
        <taxon>Actinomycetes</taxon>
        <taxon>Pseudonocardiales</taxon>
        <taxon>Pseudonocardiaceae</taxon>
        <taxon>Actinoalloteichus</taxon>
        <taxon>Actinoalloteichus cyanogriseus</taxon>
    </lineage>
</organism>
<dbReference type="RefSeq" id="WP_026417873.1">
    <property type="nucleotide sequence ID" value="NZ_AUBJ02000001.1"/>
</dbReference>
<protein>
    <submittedName>
        <fullName evidence="10">Drug exporter of the RND superfamily</fullName>
    </submittedName>
</protein>
<name>A0ABT1JLF0_ACTCY</name>
<dbReference type="Proteomes" id="UP000791080">
    <property type="component" value="Unassembled WGS sequence"/>
</dbReference>
<feature type="transmembrane region" description="Helical" evidence="8">
    <location>
        <begin position="549"/>
        <end position="567"/>
    </location>
</feature>
<comment type="caution">
    <text evidence="10">The sequence shown here is derived from an EMBL/GenBank/DDBJ whole genome shotgun (WGS) entry which is preliminary data.</text>
</comment>
<feature type="compositionally biased region" description="Basic and acidic residues" evidence="7">
    <location>
        <begin position="721"/>
        <end position="732"/>
    </location>
</feature>
<evidence type="ECO:0000256" key="3">
    <source>
        <dbReference type="ARBA" id="ARBA00022475"/>
    </source>
</evidence>
<feature type="transmembrane region" description="Helical" evidence="8">
    <location>
        <begin position="634"/>
        <end position="653"/>
    </location>
</feature>
<dbReference type="Gene3D" id="1.20.1640.10">
    <property type="entry name" value="Multidrug efflux transporter AcrB transmembrane domain"/>
    <property type="match status" value="2"/>
</dbReference>
<keyword evidence="5 8" id="KW-1133">Transmembrane helix</keyword>
<feature type="transmembrane region" description="Helical" evidence="8">
    <location>
        <begin position="185"/>
        <end position="218"/>
    </location>
</feature>
<keyword evidence="3" id="KW-1003">Cell membrane</keyword>
<dbReference type="InterPro" id="IPR000731">
    <property type="entry name" value="SSD"/>
</dbReference>
<feature type="transmembrane region" description="Helical" evidence="8">
    <location>
        <begin position="659"/>
        <end position="679"/>
    </location>
</feature>
<evidence type="ECO:0000256" key="8">
    <source>
        <dbReference type="SAM" id="Phobius"/>
    </source>
</evidence>
<dbReference type="InterPro" id="IPR004869">
    <property type="entry name" value="MMPL_dom"/>
</dbReference>
<reference evidence="10 11" key="1">
    <citation type="submission" date="2022-06" db="EMBL/GenBank/DDBJ databases">
        <title>Genomic Encyclopedia of Type Strains, Phase I: the one thousand microbial genomes (KMG-I) project.</title>
        <authorList>
            <person name="Kyrpides N."/>
        </authorList>
    </citation>
    <scope>NUCLEOTIDE SEQUENCE [LARGE SCALE GENOMIC DNA]</scope>
    <source>
        <strain evidence="10 11">DSM 43889</strain>
    </source>
</reference>
<keyword evidence="11" id="KW-1185">Reference proteome</keyword>
<feature type="transmembrane region" description="Helical" evidence="8">
    <location>
        <begin position="230"/>
        <end position="254"/>
    </location>
</feature>
<dbReference type="SUPFAM" id="SSF82866">
    <property type="entry name" value="Multidrug efflux transporter AcrB transmembrane domain"/>
    <property type="match status" value="2"/>
</dbReference>
<evidence type="ECO:0000259" key="9">
    <source>
        <dbReference type="PROSITE" id="PS50156"/>
    </source>
</evidence>
<dbReference type="EMBL" id="AUBJ02000001">
    <property type="protein sequence ID" value="MCP2332999.1"/>
    <property type="molecule type" value="Genomic_DNA"/>
</dbReference>
<sequence>MFARWGVTAFRGRWAILITVLVITVAGGVWGTGVFGKLGQGGYEDPNSEAVLASDLAEEALNGQAGDVIVVYTAPAGSDVDDPEFGARITDALDELPPDAVTSVTSYWQTMAPQLRGEDGRRALAIVGLAGEDANAKMGSYDEIRDLLDVEGVRGDIAGGIPMEHSIEERAQQDLIRAEIVSLPIVLILLLVVFGGVVAAALPVLVGGLAVFGSLGLLHLISLFTNVNVFAVNVASLLGLGLAIDYGLFVVGRFREEIAAGRSTADAVRRTIGTAGRTVAFSATLLVIALAGLMLFPQEFLKSLAYGGMSAVGFAAVVSLTLLPAMLALLGPKVDALPMPWRKRAERRPKRPERDGWGRLADRVMRRPTLIAVPIVAGLVLLGAPFLSTQFGQPDERILPEGDAARVAVETLKEDFPFTSGDGIEIVIQGEGDTPPDEAAIGQFVAQVDEVGGIEGVQPSGAARGVVVLTAQPVGDTFGDEANQAVRDIRALEPPAGSTLLVGGMTALNLDSLDAVGQQLPLMALLIVGATVVLMFLAFGSVLLPIKAVLLSVLSLSATFGVLTWVFVDGHGAGLLGVTPMPMEAGIIVLMAAVVFGLSTDYEVFLLSRMVEARSYGATTEEAVRTGLARTGRVITAAALLLIVVTGAFAFSGLQMMRFIGVGMILALALDATIVRMLLVPALMKLLGNAGWWAPGPLRRLQQRVGIHEGGDEPEPSRGGAAERRADGGGAA</sequence>
<evidence type="ECO:0000256" key="6">
    <source>
        <dbReference type="ARBA" id="ARBA00023136"/>
    </source>
</evidence>
<dbReference type="PANTHER" id="PTHR33406">
    <property type="entry name" value="MEMBRANE PROTEIN MJ1562-RELATED"/>
    <property type="match status" value="1"/>
</dbReference>
<dbReference type="Pfam" id="PF03176">
    <property type="entry name" value="MMPL"/>
    <property type="match status" value="2"/>
</dbReference>
<feature type="region of interest" description="Disordered" evidence="7">
    <location>
        <begin position="708"/>
        <end position="732"/>
    </location>
</feature>
<accession>A0ABT1JLF0</accession>
<feature type="transmembrane region" description="Helical" evidence="8">
    <location>
        <begin position="308"/>
        <end position="330"/>
    </location>
</feature>
<gene>
    <name evidence="10" type="ORF">G443_003269</name>
</gene>
<feature type="transmembrane region" description="Helical" evidence="8">
    <location>
        <begin position="275"/>
        <end position="296"/>
    </location>
</feature>
<evidence type="ECO:0000256" key="1">
    <source>
        <dbReference type="ARBA" id="ARBA00004651"/>
    </source>
</evidence>
<keyword evidence="4 8" id="KW-0812">Transmembrane</keyword>
<comment type="subcellular location">
    <subcellularLocation>
        <location evidence="1">Cell membrane</location>
        <topology evidence="1">Multi-pass membrane protein</topology>
    </subcellularLocation>
</comment>
<evidence type="ECO:0000256" key="5">
    <source>
        <dbReference type="ARBA" id="ARBA00022989"/>
    </source>
</evidence>
<dbReference type="PROSITE" id="PS50156">
    <property type="entry name" value="SSD"/>
    <property type="match status" value="1"/>
</dbReference>
<feature type="transmembrane region" description="Helical" evidence="8">
    <location>
        <begin position="369"/>
        <end position="387"/>
    </location>
</feature>
<feature type="transmembrane region" description="Helical" evidence="8">
    <location>
        <begin position="14"/>
        <end position="35"/>
    </location>
</feature>
<evidence type="ECO:0000313" key="10">
    <source>
        <dbReference type="EMBL" id="MCP2332999.1"/>
    </source>
</evidence>
<keyword evidence="6 8" id="KW-0472">Membrane</keyword>
<proteinExistence type="inferred from homology"/>
<feature type="transmembrane region" description="Helical" evidence="8">
    <location>
        <begin position="520"/>
        <end position="542"/>
    </location>
</feature>
<evidence type="ECO:0000256" key="4">
    <source>
        <dbReference type="ARBA" id="ARBA00022692"/>
    </source>
</evidence>
<evidence type="ECO:0000256" key="7">
    <source>
        <dbReference type="SAM" id="MobiDB-lite"/>
    </source>
</evidence>
<feature type="transmembrane region" description="Helical" evidence="8">
    <location>
        <begin position="587"/>
        <end position="607"/>
    </location>
</feature>
<evidence type="ECO:0000313" key="11">
    <source>
        <dbReference type="Proteomes" id="UP000791080"/>
    </source>
</evidence>
<comment type="similarity">
    <text evidence="2">Belongs to the resistance-nodulation-cell division (RND) (TC 2.A.6) family. MmpL subfamily.</text>
</comment>
<evidence type="ECO:0000256" key="2">
    <source>
        <dbReference type="ARBA" id="ARBA00010157"/>
    </source>
</evidence>
<dbReference type="InterPro" id="IPR050545">
    <property type="entry name" value="Mycobact_MmpL"/>
</dbReference>
<dbReference type="PANTHER" id="PTHR33406:SF11">
    <property type="entry name" value="MEMBRANE PROTEIN SCO6666-RELATED"/>
    <property type="match status" value="1"/>
</dbReference>
<feature type="domain" description="SSD" evidence="9">
    <location>
        <begin position="204"/>
        <end position="329"/>
    </location>
</feature>